<reference evidence="10" key="2">
    <citation type="journal article" date="2016" name="Data Brief">
        <title>Curated eutherian third party data gene data sets.</title>
        <authorList>
            <person name="Premzl M."/>
        </authorList>
    </citation>
    <scope>NUCLEOTIDE SEQUENCE</scope>
</reference>
<evidence type="ECO:0000256" key="4">
    <source>
        <dbReference type="ARBA" id="ARBA00023040"/>
    </source>
</evidence>
<protein>
    <submittedName>
        <fullName evidence="10">Mas-related G protein-coupled receptor H</fullName>
    </submittedName>
</protein>
<evidence type="ECO:0000256" key="3">
    <source>
        <dbReference type="ARBA" id="ARBA00022989"/>
    </source>
</evidence>
<dbReference type="PRINTS" id="PR02108">
    <property type="entry name" value="MRGPCRFAMILY"/>
</dbReference>
<feature type="transmembrane region" description="Helical" evidence="8">
    <location>
        <begin position="231"/>
        <end position="249"/>
    </location>
</feature>
<evidence type="ECO:0000256" key="5">
    <source>
        <dbReference type="ARBA" id="ARBA00023136"/>
    </source>
</evidence>
<evidence type="ECO:0000256" key="6">
    <source>
        <dbReference type="ARBA" id="ARBA00023170"/>
    </source>
</evidence>
<dbReference type="PANTHER" id="PTHR11334:SF22">
    <property type="entry name" value="MAS-RELATED G-PROTEIN COUPLED RECEPTOR MRG-RELATED"/>
    <property type="match status" value="1"/>
</dbReference>
<dbReference type="GO" id="GO:0004930">
    <property type="term" value="F:G protein-coupled receptor activity"/>
    <property type="evidence" value="ECO:0007669"/>
    <property type="project" value="UniProtKB-KW"/>
</dbReference>
<organism evidence="10">
    <name type="scientific">Pongo abelii</name>
    <name type="common">Sumatran orangutan</name>
    <name type="synonym">Pongo pygmaeus abelii</name>
    <dbReference type="NCBI Taxonomy" id="9601"/>
    <lineage>
        <taxon>Eukaryota</taxon>
        <taxon>Metazoa</taxon>
        <taxon>Chordata</taxon>
        <taxon>Craniata</taxon>
        <taxon>Vertebrata</taxon>
        <taxon>Euteleostomi</taxon>
        <taxon>Mammalia</taxon>
        <taxon>Eutheria</taxon>
        <taxon>Euarchontoglires</taxon>
        <taxon>Primates</taxon>
        <taxon>Haplorrhini</taxon>
        <taxon>Catarrhini</taxon>
        <taxon>Hominidae</taxon>
        <taxon>Pongo</taxon>
    </lineage>
</organism>
<comment type="subcellular location">
    <subcellularLocation>
        <location evidence="1">Cell membrane</location>
        <topology evidence="1">Multi-pass membrane protein</topology>
    </subcellularLocation>
</comment>
<keyword evidence="7" id="KW-0807">Transducer</keyword>
<evidence type="ECO:0000313" key="10">
    <source>
        <dbReference type="EMBL" id="CDG86197.1"/>
    </source>
</evidence>
<evidence type="ECO:0000259" key="9">
    <source>
        <dbReference type="PROSITE" id="PS50262"/>
    </source>
</evidence>
<feature type="transmembrane region" description="Helical" evidence="8">
    <location>
        <begin position="40"/>
        <end position="63"/>
    </location>
</feature>
<dbReference type="PANTHER" id="PTHR11334">
    <property type="entry name" value="MAS-RELATED G-PROTEIN COUPLED RECEPTOR"/>
    <property type="match status" value="1"/>
</dbReference>
<evidence type="ECO:0000256" key="7">
    <source>
        <dbReference type="ARBA" id="ARBA00023224"/>
    </source>
</evidence>
<evidence type="ECO:0000256" key="8">
    <source>
        <dbReference type="SAM" id="Phobius"/>
    </source>
</evidence>
<feature type="transmembrane region" description="Helical" evidence="8">
    <location>
        <begin position="121"/>
        <end position="146"/>
    </location>
</feature>
<reference evidence="10" key="1">
    <citation type="journal article" date="2014" name="Gene">
        <title>Comparative genomic analysis of eutherian Mas-related G protein-coupled receptor genes.</title>
        <authorList>
            <person name="Premzl M."/>
        </authorList>
    </citation>
    <scope>NUCLEOTIDE SEQUENCE</scope>
</reference>
<dbReference type="PROSITE" id="PS00237">
    <property type="entry name" value="G_PROTEIN_RECEP_F1_1"/>
    <property type="match status" value="1"/>
</dbReference>
<dbReference type="EMBL" id="HG426079">
    <property type="protein sequence ID" value="CDG86197.1"/>
    <property type="molecule type" value="Genomic_DNA"/>
</dbReference>
<reference evidence="10" key="3">
    <citation type="journal article" date="2019" name="Gene Rep">
        <title>Eutherian third-party data gene collections.</title>
        <authorList>
            <person name="Premzl M."/>
        </authorList>
    </citation>
    <scope>NUCLEOTIDE SEQUENCE</scope>
</reference>
<dbReference type="PROSITE" id="PS50262">
    <property type="entry name" value="G_PROTEIN_RECEP_F1_2"/>
    <property type="match status" value="1"/>
</dbReference>
<feature type="transmembrane region" description="Helical" evidence="8">
    <location>
        <begin position="255"/>
        <end position="279"/>
    </location>
</feature>
<dbReference type="SUPFAM" id="SSF81321">
    <property type="entry name" value="Family A G protein-coupled receptor-like"/>
    <property type="match status" value="1"/>
</dbReference>
<keyword evidence="6 10" id="KW-0675">Receptor</keyword>
<keyword evidence="5 8" id="KW-0472">Membrane</keyword>
<gene>
    <name evidence="10" type="primary">MGRH</name>
</gene>
<proteinExistence type="predicted"/>
<evidence type="ECO:0000256" key="2">
    <source>
        <dbReference type="ARBA" id="ARBA00022692"/>
    </source>
</evidence>
<dbReference type="InterPro" id="IPR000276">
    <property type="entry name" value="GPCR_Rhodpsn"/>
</dbReference>
<feature type="transmembrane region" description="Helical" evidence="8">
    <location>
        <begin position="191"/>
        <end position="211"/>
    </location>
</feature>
<sequence length="332" mass="37293">MAQLLSMFSGKLDWDNGTETPGHVNMSHTGGEWLVGKQVVFIQTVLVAFCGLVGNGVVCWLLCSQVRSSPYMTYILNLDAVDMVNQSCVTVILLEKIHVLYHQVTLQLAVFLEPVSYFSDTVGLCLLVAISIERFLCVLCPTWYWCCHRPKHTSAMMSILSWALDLSLHVVSQVCEYWEKGLACDQFQAGFIIFHMLICLVMGISSLTLTIRSLSYLKKCSPIRIYHIVRFVAISFLVWGLPLVVLVHLPGEEYLAFAFDLLLLLSMVVSMAQTAMYFLAGCLRRKRHRESLKVVLPRALLNEMEGGGNKGSQAREQQVTRTELLPLQEAVP</sequence>
<dbReference type="AlphaFoldDB" id="W8W3E3"/>
<dbReference type="Gene3D" id="1.20.1070.10">
    <property type="entry name" value="Rhodopsin 7-helix transmembrane proteins"/>
    <property type="match status" value="1"/>
</dbReference>
<feature type="domain" description="G-protein coupled receptors family 1 profile" evidence="9">
    <location>
        <begin position="54"/>
        <end position="277"/>
    </location>
</feature>
<keyword evidence="2 8" id="KW-0812">Transmembrane</keyword>
<name>W8W3E3_PONAB</name>
<accession>W8W3E3</accession>
<evidence type="ECO:0000256" key="1">
    <source>
        <dbReference type="ARBA" id="ARBA00004651"/>
    </source>
</evidence>
<keyword evidence="4" id="KW-0297">G-protein coupled receptor</keyword>
<keyword evidence="3 8" id="KW-1133">Transmembrane helix</keyword>
<dbReference type="InterPro" id="IPR017452">
    <property type="entry name" value="GPCR_Rhodpsn_7TM"/>
</dbReference>
<dbReference type="GO" id="GO:0005886">
    <property type="term" value="C:plasma membrane"/>
    <property type="evidence" value="ECO:0007669"/>
    <property type="project" value="UniProtKB-SubCell"/>
</dbReference>
<dbReference type="InterPro" id="IPR026234">
    <property type="entry name" value="MRGPCRFAMILY"/>
</dbReference>